<dbReference type="EMBL" id="UINC01211639">
    <property type="protein sequence ID" value="SVE35621.1"/>
    <property type="molecule type" value="Genomic_DNA"/>
</dbReference>
<proteinExistence type="predicted"/>
<evidence type="ECO:0000313" key="1">
    <source>
        <dbReference type="EMBL" id="SVE35621.1"/>
    </source>
</evidence>
<organism evidence="1">
    <name type="scientific">marine metagenome</name>
    <dbReference type="NCBI Taxonomy" id="408172"/>
    <lineage>
        <taxon>unclassified sequences</taxon>
        <taxon>metagenomes</taxon>
        <taxon>ecological metagenomes</taxon>
    </lineage>
</organism>
<dbReference type="AlphaFoldDB" id="A0A383CU03"/>
<reference evidence="1" key="1">
    <citation type="submission" date="2018-05" db="EMBL/GenBank/DDBJ databases">
        <authorList>
            <person name="Lanie J.A."/>
            <person name="Ng W.-L."/>
            <person name="Kazmierczak K.M."/>
            <person name="Andrzejewski T.M."/>
            <person name="Davidsen T.M."/>
            <person name="Wayne K.J."/>
            <person name="Tettelin H."/>
            <person name="Glass J.I."/>
            <person name="Rusch D."/>
            <person name="Podicherti R."/>
            <person name="Tsui H.-C.T."/>
            <person name="Winkler M.E."/>
        </authorList>
    </citation>
    <scope>NUCLEOTIDE SEQUENCE</scope>
</reference>
<protein>
    <submittedName>
        <fullName evidence="1">Uncharacterized protein</fullName>
    </submittedName>
</protein>
<accession>A0A383CU03</accession>
<gene>
    <name evidence="1" type="ORF">METZ01_LOCUS488475</name>
</gene>
<feature type="non-terminal residue" evidence="1">
    <location>
        <position position="37"/>
    </location>
</feature>
<sequence>MRFPLKTLFLTTVLGTVVSMVDGVVRNDDLLVRWTFD</sequence>
<name>A0A383CU03_9ZZZZ</name>